<sequence length="171" mass="19111">MDPRTFRTRATLGTADGGTPALRFEHDYGHAPERVWRAVTDGERHSEWFGFPVVIEPVKDGRFSVTFSPDMVEEGRVLEVDEPHRFAYTGRGDVYRWTITPDGDGSRVVLENEMGDPDHMPYSAAGFHLALDKMEDLLDREAGRPASGSADDGPSFDDLVGYYTDLRDKSA</sequence>
<accession>A0A372JE88</accession>
<comment type="caution">
    <text evidence="4">The sequence shown here is derived from an EMBL/GenBank/DDBJ whole genome shotgun (WGS) entry which is preliminary data.</text>
</comment>
<dbReference type="OrthoDB" id="9803476at2"/>
<evidence type="ECO:0000259" key="3">
    <source>
        <dbReference type="Pfam" id="PF08327"/>
    </source>
</evidence>
<keyword evidence="5" id="KW-1185">Reference proteome</keyword>
<evidence type="ECO:0000313" key="5">
    <source>
        <dbReference type="Proteomes" id="UP000261811"/>
    </source>
</evidence>
<dbReference type="AlphaFoldDB" id="A0A372JE88"/>
<comment type="similarity">
    <text evidence="1">Belongs to the AHA1 family.</text>
</comment>
<dbReference type="InterPro" id="IPR023393">
    <property type="entry name" value="START-like_dom_sf"/>
</dbReference>
<evidence type="ECO:0000313" key="4">
    <source>
        <dbReference type="EMBL" id="RFU38290.1"/>
    </source>
</evidence>
<feature type="domain" description="Activator of Hsp90 ATPase homologue 1/2-like C-terminal" evidence="3">
    <location>
        <begin position="31"/>
        <end position="138"/>
    </location>
</feature>
<dbReference type="EMBL" id="QURH01000835">
    <property type="protein sequence ID" value="RFU38290.1"/>
    <property type="molecule type" value="Genomic_DNA"/>
</dbReference>
<feature type="region of interest" description="Disordered" evidence="2">
    <location>
        <begin position="138"/>
        <end position="157"/>
    </location>
</feature>
<proteinExistence type="inferred from homology"/>
<evidence type="ECO:0000256" key="1">
    <source>
        <dbReference type="ARBA" id="ARBA00006817"/>
    </source>
</evidence>
<evidence type="ECO:0000256" key="2">
    <source>
        <dbReference type="SAM" id="MobiDB-lite"/>
    </source>
</evidence>
<dbReference type="InterPro" id="IPR013538">
    <property type="entry name" value="ASHA1/2-like_C"/>
</dbReference>
<dbReference type="Pfam" id="PF08327">
    <property type="entry name" value="AHSA1"/>
    <property type="match status" value="1"/>
</dbReference>
<reference evidence="4 5" key="1">
    <citation type="submission" date="2018-08" db="EMBL/GenBank/DDBJ databases">
        <title>Actinomadura jelena sp. nov., a novel Actinomycete isolated from soil in Chad.</title>
        <authorList>
            <person name="Shi L."/>
        </authorList>
    </citation>
    <scope>NUCLEOTIDE SEQUENCE [LARGE SCALE GENOMIC DNA]</scope>
    <source>
        <strain evidence="4 5">NEAU-G17</strain>
    </source>
</reference>
<dbReference type="Proteomes" id="UP000261811">
    <property type="component" value="Unassembled WGS sequence"/>
</dbReference>
<dbReference type="Gene3D" id="3.30.530.20">
    <property type="match status" value="1"/>
</dbReference>
<dbReference type="RefSeq" id="WP_117360200.1">
    <property type="nucleotide sequence ID" value="NZ_QURH01000835.1"/>
</dbReference>
<dbReference type="SUPFAM" id="SSF55961">
    <property type="entry name" value="Bet v1-like"/>
    <property type="match status" value="1"/>
</dbReference>
<gene>
    <name evidence="4" type="ORF">DZF91_28455</name>
</gene>
<organism evidence="4 5">
    <name type="scientific">Actinomadura logoneensis</name>
    <dbReference type="NCBI Taxonomy" id="2293572"/>
    <lineage>
        <taxon>Bacteria</taxon>
        <taxon>Bacillati</taxon>
        <taxon>Actinomycetota</taxon>
        <taxon>Actinomycetes</taxon>
        <taxon>Streptosporangiales</taxon>
        <taxon>Thermomonosporaceae</taxon>
        <taxon>Actinomadura</taxon>
    </lineage>
</organism>
<name>A0A372JE88_9ACTN</name>
<protein>
    <recommendedName>
        <fullName evidence="3">Activator of Hsp90 ATPase homologue 1/2-like C-terminal domain-containing protein</fullName>
    </recommendedName>
</protein>